<evidence type="ECO:0000313" key="2">
    <source>
        <dbReference type="EMBL" id="KAE8983104.1"/>
    </source>
</evidence>
<dbReference type="EMBL" id="QXFZ01002054">
    <property type="protein sequence ID" value="KAE9081356.1"/>
    <property type="molecule type" value="Genomic_DNA"/>
</dbReference>
<evidence type="ECO:0000313" key="12">
    <source>
        <dbReference type="Proteomes" id="UP000433483"/>
    </source>
</evidence>
<dbReference type="EMBL" id="QXFX01002148">
    <property type="protein sequence ID" value="KAE9080155.1"/>
    <property type="molecule type" value="Genomic_DNA"/>
</dbReference>
<evidence type="ECO:0000313" key="19">
    <source>
        <dbReference type="Proteomes" id="UP000486351"/>
    </source>
</evidence>
<dbReference type="Proteomes" id="UP000488956">
    <property type="component" value="Unassembled WGS sequence"/>
</dbReference>
<dbReference type="EMBL" id="QXGF01002046">
    <property type="protein sequence ID" value="KAE8926419.1"/>
    <property type="molecule type" value="Genomic_DNA"/>
</dbReference>
<dbReference type="Proteomes" id="UP000437068">
    <property type="component" value="Unassembled WGS sequence"/>
</dbReference>
<dbReference type="Proteomes" id="UP000460718">
    <property type="component" value="Unassembled WGS sequence"/>
</dbReference>
<proteinExistence type="predicted"/>
<dbReference type="Proteomes" id="UP000440732">
    <property type="component" value="Unassembled WGS sequence"/>
</dbReference>
<keyword evidence="12" id="KW-1185">Reference proteome</keyword>
<sequence length="59" mass="6153">MRFSPLLGAKCCSPSAAAFCCSSVLYFCRATNGAIAPLHPAVLRLAKLGSAHTPLSNPY</sequence>
<dbReference type="Proteomes" id="UP000486351">
    <property type="component" value="Unassembled WGS sequence"/>
</dbReference>
<reference evidence="11 12" key="1">
    <citation type="submission" date="2018-08" db="EMBL/GenBank/DDBJ databases">
        <title>Genomic investigation of the strawberry pathogen Phytophthora fragariae indicates pathogenicity is determined by transcriptional variation in three key races.</title>
        <authorList>
            <person name="Adams T.M."/>
            <person name="Armitage A.D."/>
            <person name="Sobczyk M.K."/>
            <person name="Bates H.J."/>
            <person name="Dunwell J.M."/>
            <person name="Nellist C.F."/>
            <person name="Harrison R.J."/>
        </authorList>
    </citation>
    <scope>NUCLEOTIDE SEQUENCE [LARGE SCALE GENOMIC DNA]</scope>
    <source>
        <strain evidence="9 13">A4</strain>
        <strain evidence="8 14">BC-1</strain>
        <strain evidence="7 18">BC-23</strain>
        <strain evidence="6 12">NOV-27</strain>
        <strain evidence="5 15">NOV-5</strain>
        <strain evidence="4 16">NOV-71</strain>
        <strain evidence="10 19">NOV-77</strain>
        <strain evidence="1 11">NOV-9</strain>
        <strain evidence="3 20">ONT-3</strain>
        <strain evidence="2 17">SCRP245</strain>
    </source>
</reference>
<name>A0A6A3QQQ6_9STRA</name>
<evidence type="ECO:0000313" key="15">
    <source>
        <dbReference type="Proteomes" id="UP000440732"/>
    </source>
</evidence>
<dbReference type="AlphaFoldDB" id="A0A6A3QQQ6"/>
<dbReference type="Proteomes" id="UP000440367">
    <property type="component" value="Unassembled WGS sequence"/>
</dbReference>
<organism evidence="4 16">
    <name type="scientific">Phytophthora fragariae</name>
    <dbReference type="NCBI Taxonomy" id="53985"/>
    <lineage>
        <taxon>Eukaryota</taxon>
        <taxon>Sar</taxon>
        <taxon>Stramenopiles</taxon>
        <taxon>Oomycota</taxon>
        <taxon>Peronosporomycetes</taxon>
        <taxon>Peronosporales</taxon>
        <taxon>Peronosporaceae</taxon>
        <taxon>Phytophthora</taxon>
    </lineage>
</organism>
<protein>
    <submittedName>
        <fullName evidence="4">Uncharacterized protein</fullName>
    </submittedName>
</protein>
<dbReference type="EMBL" id="QXGE01002017">
    <property type="protein sequence ID" value="KAE9285745.1"/>
    <property type="molecule type" value="Genomic_DNA"/>
</dbReference>
<dbReference type="EMBL" id="QXGB01002069">
    <property type="protein sequence ID" value="KAE9181923.1"/>
    <property type="molecule type" value="Genomic_DNA"/>
</dbReference>
<dbReference type="Proteomes" id="UP000476176">
    <property type="component" value="Unassembled WGS sequence"/>
</dbReference>
<evidence type="ECO:0000313" key="1">
    <source>
        <dbReference type="EMBL" id="KAE8926419.1"/>
    </source>
</evidence>
<dbReference type="EMBL" id="QXFY01001995">
    <property type="protein sequence ID" value="KAE9305067.1"/>
    <property type="molecule type" value="Genomic_DNA"/>
</dbReference>
<evidence type="ECO:0000313" key="20">
    <source>
        <dbReference type="Proteomes" id="UP000488956"/>
    </source>
</evidence>
<accession>A0A6A3QQQ6</accession>
<evidence type="ECO:0000313" key="17">
    <source>
        <dbReference type="Proteomes" id="UP000460718"/>
    </source>
</evidence>
<evidence type="ECO:0000313" key="4">
    <source>
        <dbReference type="EMBL" id="KAE9081356.1"/>
    </source>
</evidence>
<dbReference type="EMBL" id="QXGA01002043">
    <property type="protein sequence ID" value="KAE9105008.1"/>
    <property type="molecule type" value="Genomic_DNA"/>
</dbReference>
<evidence type="ECO:0000313" key="14">
    <source>
        <dbReference type="Proteomes" id="UP000440367"/>
    </source>
</evidence>
<evidence type="ECO:0000313" key="10">
    <source>
        <dbReference type="EMBL" id="KAE9305067.1"/>
    </source>
</evidence>
<evidence type="ECO:0000313" key="5">
    <source>
        <dbReference type="EMBL" id="KAE9105008.1"/>
    </source>
</evidence>
<evidence type="ECO:0000313" key="6">
    <source>
        <dbReference type="EMBL" id="KAE9181923.1"/>
    </source>
</evidence>
<evidence type="ECO:0000313" key="16">
    <source>
        <dbReference type="Proteomes" id="UP000441208"/>
    </source>
</evidence>
<evidence type="ECO:0000313" key="18">
    <source>
        <dbReference type="Proteomes" id="UP000476176"/>
    </source>
</evidence>
<evidence type="ECO:0000313" key="13">
    <source>
        <dbReference type="Proteomes" id="UP000437068"/>
    </source>
</evidence>
<evidence type="ECO:0000313" key="7">
    <source>
        <dbReference type="EMBL" id="KAE9201173.1"/>
    </source>
</evidence>
<dbReference type="EMBL" id="QXGD01001406">
    <property type="protein sequence ID" value="KAE9206809.1"/>
    <property type="molecule type" value="Genomic_DNA"/>
</dbReference>
<dbReference type="EMBL" id="QXFW01002012">
    <property type="protein sequence ID" value="KAE8983104.1"/>
    <property type="molecule type" value="Genomic_DNA"/>
</dbReference>
<gene>
    <name evidence="9" type="ORF">PF001_g21766</name>
    <name evidence="8" type="ORF">PF002_g19889</name>
    <name evidence="7" type="ORF">PF004_g18784</name>
    <name evidence="6" type="ORF">PF005_g22687</name>
    <name evidence="5" type="ORF">PF006_g21754</name>
    <name evidence="4" type="ORF">PF007_g22696</name>
    <name evidence="10" type="ORF">PF008_g21811</name>
    <name evidence="1" type="ORF">PF009_g23397</name>
    <name evidence="3" type="ORF">PF010_g22488</name>
    <name evidence="2" type="ORF">PF011_g21341</name>
</gene>
<evidence type="ECO:0000313" key="3">
    <source>
        <dbReference type="EMBL" id="KAE9080155.1"/>
    </source>
</evidence>
<dbReference type="Proteomes" id="UP000429523">
    <property type="component" value="Unassembled WGS sequence"/>
</dbReference>
<evidence type="ECO:0000313" key="8">
    <source>
        <dbReference type="EMBL" id="KAE9206809.1"/>
    </source>
</evidence>
<dbReference type="Proteomes" id="UP000433483">
    <property type="component" value="Unassembled WGS sequence"/>
</dbReference>
<dbReference type="OrthoDB" id="10370637at2759"/>
<evidence type="ECO:0000313" key="9">
    <source>
        <dbReference type="EMBL" id="KAE9285745.1"/>
    </source>
</evidence>
<dbReference type="Proteomes" id="UP000441208">
    <property type="component" value="Unassembled WGS sequence"/>
</dbReference>
<comment type="caution">
    <text evidence="4">The sequence shown here is derived from an EMBL/GenBank/DDBJ whole genome shotgun (WGS) entry which is preliminary data.</text>
</comment>
<dbReference type="EMBL" id="QXGC01001524">
    <property type="protein sequence ID" value="KAE9201173.1"/>
    <property type="molecule type" value="Genomic_DNA"/>
</dbReference>
<evidence type="ECO:0000313" key="11">
    <source>
        <dbReference type="Proteomes" id="UP000429523"/>
    </source>
</evidence>